<evidence type="ECO:0000259" key="12">
    <source>
        <dbReference type="PROSITE" id="PS50240"/>
    </source>
</evidence>
<evidence type="ECO:0000256" key="4">
    <source>
        <dbReference type="ARBA" id="ARBA00022801"/>
    </source>
</evidence>
<dbReference type="InterPro" id="IPR038565">
    <property type="entry name" value="CLIP_sf"/>
</dbReference>
<keyword evidence="2 10" id="KW-0645">Protease</keyword>
<dbReference type="Pfam" id="PF00089">
    <property type="entry name" value="Trypsin"/>
    <property type="match status" value="1"/>
</dbReference>
<evidence type="ECO:0000256" key="3">
    <source>
        <dbReference type="ARBA" id="ARBA00022729"/>
    </source>
</evidence>
<dbReference type="GO" id="GO:0005576">
    <property type="term" value="C:extracellular region"/>
    <property type="evidence" value="ECO:0007669"/>
    <property type="project" value="UniProtKB-SubCell"/>
</dbReference>
<dbReference type="PANTHER" id="PTHR24258">
    <property type="entry name" value="SERINE PROTEASE-RELATED"/>
    <property type="match status" value="1"/>
</dbReference>
<proteinExistence type="inferred from homology"/>
<comment type="similarity">
    <text evidence="8 11">Belongs to the peptidase S1 family. CLIP subfamily.</text>
</comment>
<comment type="subcellular location">
    <subcellularLocation>
        <location evidence="11">Secreted</location>
    </subcellularLocation>
</comment>
<evidence type="ECO:0000256" key="6">
    <source>
        <dbReference type="ARBA" id="ARBA00022825"/>
    </source>
</evidence>
<evidence type="ECO:0000256" key="8">
    <source>
        <dbReference type="ARBA" id="ARBA00024195"/>
    </source>
</evidence>
<name>A0A9N9N2J9_9CUCU</name>
<evidence type="ECO:0000256" key="5">
    <source>
        <dbReference type="ARBA" id="ARBA00022820"/>
    </source>
</evidence>
<organism evidence="13 14">
    <name type="scientific">Ceutorhynchus assimilis</name>
    <name type="common">cabbage seed weevil</name>
    <dbReference type="NCBI Taxonomy" id="467358"/>
    <lineage>
        <taxon>Eukaryota</taxon>
        <taxon>Metazoa</taxon>
        <taxon>Ecdysozoa</taxon>
        <taxon>Arthropoda</taxon>
        <taxon>Hexapoda</taxon>
        <taxon>Insecta</taxon>
        <taxon>Pterygota</taxon>
        <taxon>Neoptera</taxon>
        <taxon>Endopterygota</taxon>
        <taxon>Coleoptera</taxon>
        <taxon>Polyphaga</taxon>
        <taxon>Cucujiformia</taxon>
        <taxon>Curculionidae</taxon>
        <taxon>Ceutorhynchinae</taxon>
        <taxon>Ceutorhynchus</taxon>
    </lineage>
</organism>
<dbReference type="PRINTS" id="PR00722">
    <property type="entry name" value="CHYMOTRYPSIN"/>
</dbReference>
<evidence type="ECO:0000256" key="1">
    <source>
        <dbReference type="ARBA" id="ARBA00022659"/>
    </source>
</evidence>
<evidence type="ECO:0000256" key="2">
    <source>
        <dbReference type="ARBA" id="ARBA00022670"/>
    </source>
</evidence>
<accession>A0A9N9N2J9</accession>
<evidence type="ECO:0000256" key="9">
    <source>
        <dbReference type="ARBA" id="ARBA00052079"/>
    </source>
</evidence>
<keyword evidence="11" id="KW-0964">Secreted</keyword>
<dbReference type="InterPro" id="IPR001314">
    <property type="entry name" value="Peptidase_S1A"/>
</dbReference>
<dbReference type="Gene3D" id="3.30.1640.30">
    <property type="match status" value="1"/>
</dbReference>
<dbReference type="Pfam" id="PF12032">
    <property type="entry name" value="CLIP"/>
    <property type="match status" value="1"/>
</dbReference>
<keyword evidence="4 10" id="KW-0378">Hydrolase</keyword>
<sequence length="397" mass="43875">MKFLSAYLYFVSVFTSVKCSGALRLLFMPRFFVSQEEQQCEPPLGDDCLEITQCPFFVDLLDKTPIPRPRSIIKIIKQHQCGFAGETPKVCCFRKPTTTTTTTTQRPARSILQQSTISNLYSHRNFELLPVNRCGPIANQVLTNRITAGRKTSLEEFPWMALIAYNTPDVGIEFRCGGTVITENYILTAAHCILNSTLIGVRLGEYDLSSNKQDCEGSYCAPPVQDFYIKDTVVHSDYNPKTFDNDIALLRLANNANFSYSNVQPICLPVSEKNDDLTGKFAIVSGWGVTEDGHKSSVLLKASVPVLPLSTCQKIYDRFAPIKSSQICAGGYKGQDSCAGDSGGPLIYTGMVDGSPRYIQYGIVSFGPRECGTEGQPGIYTRVGSHLMWILDNLKQG</sequence>
<dbReference type="AlphaFoldDB" id="A0A9N9N2J9"/>
<evidence type="ECO:0000313" key="13">
    <source>
        <dbReference type="EMBL" id="CAG9774041.1"/>
    </source>
</evidence>
<dbReference type="Proteomes" id="UP001152799">
    <property type="component" value="Chromosome 9"/>
</dbReference>
<dbReference type="InterPro" id="IPR018114">
    <property type="entry name" value="TRYPSIN_HIS"/>
</dbReference>
<evidence type="ECO:0000256" key="7">
    <source>
        <dbReference type="ARBA" id="ARBA00023157"/>
    </source>
</evidence>
<gene>
    <name evidence="13" type="ORF">CEUTPL_LOCUS14424</name>
</gene>
<dbReference type="InterPro" id="IPR033116">
    <property type="entry name" value="TRYPSIN_SER"/>
</dbReference>
<evidence type="ECO:0000256" key="10">
    <source>
        <dbReference type="RuleBase" id="RU363034"/>
    </source>
</evidence>
<comment type="domain">
    <text evidence="11">The clip domain consists of 35-55 residues which are 'knitted' together usually by 3 conserved disulfide bonds forming a clip-like compact structure.</text>
</comment>
<evidence type="ECO:0000256" key="11">
    <source>
        <dbReference type="RuleBase" id="RU366078"/>
    </source>
</evidence>
<feature type="domain" description="Peptidase S1" evidence="12">
    <location>
        <begin position="146"/>
        <end position="395"/>
    </location>
</feature>
<keyword evidence="6 10" id="KW-0720">Serine protease</keyword>
<evidence type="ECO:0000313" key="14">
    <source>
        <dbReference type="Proteomes" id="UP001152799"/>
    </source>
</evidence>
<dbReference type="OrthoDB" id="8250810at2759"/>
<dbReference type="GO" id="GO:0006508">
    <property type="term" value="P:proteolysis"/>
    <property type="evidence" value="ECO:0007669"/>
    <property type="project" value="UniProtKB-KW"/>
</dbReference>
<keyword evidence="5" id="KW-0353">Hemolymph clotting</keyword>
<comment type="catalytic activity">
    <reaction evidence="9">
        <text>Selective cleavage of 103-Arg-|-Ser-104 and 124-Ile-|-Ile-125 bonds in Limulus clotting factor B to form activated factor B. Cleavage of -Pro-Arg-|-Xaa- bonds in synthetic substrates.</text>
        <dbReference type="EC" id="3.4.21.84"/>
    </reaction>
</comment>
<dbReference type="PROSITE" id="PS50240">
    <property type="entry name" value="TRYPSIN_DOM"/>
    <property type="match status" value="1"/>
</dbReference>
<dbReference type="Gene3D" id="2.40.10.10">
    <property type="entry name" value="Trypsin-like serine proteases"/>
    <property type="match status" value="2"/>
</dbReference>
<dbReference type="FunFam" id="2.40.10.10:FF:000120">
    <property type="entry name" value="Putative serine protease"/>
    <property type="match status" value="1"/>
</dbReference>
<keyword evidence="7" id="KW-1015">Disulfide bond</keyword>
<dbReference type="PROSITE" id="PS00135">
    <property type="entry name" value="TRYPSIN_SER"/>
    <property type="match status" value="1"/>
</dbReference>
<dbReference type="InterPro" id="IPR001254">
    <property type="entry name" value="Trypsin_dom"/>
</dbReference>
<keyword evidence="14" id="KW-1185">Reference proteome</keyword>
<dbReference type="PANTHER" id="PTHR24258:SF144">
    <property type="entry name" value="GH14088P"/>
    <property type="match status" value="1"/>
</dbReference>
<dbReference type="InterPro" id="IPR043504">
    <property type="entry name" value="Peptidase_S1_PA_chymotrypsin"/>
</dbReference>
<dbReference type="InterPro" id="IPR009003">
    <property type="entry name" value="Peptidase_S1_PA"/>
</dbReference>
<dbReference type="GO" id="GO:0004252">
    <property type="term" value="F:serine-type endopeptidase activity"/>
    <property type="evidence" value="ECO:0007669"/>
    <property type="project" value="UniProtKB-UniRule"/>
</dbReference>
<dbReference type="PROSITE" id="PS00134">
    <property type="entry name" value="TRYPSIN_HIS"/>
    <property type="match status" value="1"/>
</dbReference>
<dbReference type="SMART" id="SM00020">
    <property type="entry name" value="Tryp_SPc"/>
    <property type="match status" value="1"/>
</dbReference>
<dbReference type="SUPFAM" id="SSF50494">
    <property type="entry name" value="Trypsin-like serine proteases"/>
    <property type="match status" value="1"/>
</dbReference>
<keyword evidence="3" id="KW-0732">Signal</keyword>
<dbReference type="InterPro" id="IPR022700">
    <property type="entry name" value="CLIP"/>
</dbReference>
<dbReference type="EMBL" id="OU892285">
    <property type="protein sequence ID" value="CAG9774041.1"/>
    <property type="molecule type" value="Genomic_DNA"/>
</dbReference>
<protein>
    <recommendedName>
        <fullName evidence="11">CLIP domain-containing serine protease</fullName>
        <ecNumber evidence="10">3.4.21.-</ecNumber>
    </recommendedName>
</protein>
<keyword evidence="1" id="KW-0768">Sushi</keyword>
<dbReference type="GO" id="GO:0042381">
    <property type="term" value="P:hemolymph coagulation"/>
    <property type="evidence" value="ECO:0007669"/>
    <property type="project" value="UniProtKB-KW"/>
</dbReference>
<dbReference type="CDD" id="cd00190">
    <property type="entry name" value="Tryp_SPc"/>
    <property type="match status" value="1"/>
</dbReference>
<reference evidence="13" key="1">
    <citation type="submission" date="2022-01" db="EMBL/GenBank/DDBJ databases">
        <authorList>
            <person name="King R."/>
        </authorList>
    </citation>
    <scope>NUCLEOTIDE SEQUENCE</scope>
</reference>
<dbReference type="EC" id="3.4.21.-" evidence="10"/>